<proteinExistence type="predicted"/>
<dbReference type="PANTHER" id="PTHR43355">
    <property type="entry name" value="FLAVIN REDUCTASE (NADPH)"/>
    <property type="match status" value="1"/>
</dbReference>
<feature type="domain" description="NAD(P)-binding" evidence="1">
    <location>
        <begin position="7"/>
        <end position="197"/>
    </location>
</feature>
<dbReference type="PANTHER" id="PTHR43355:SF2">
    <property type="entry name" value="FLAVIN REDUCTASE (NADPH)"/>
    <property type="match status" value="1"/>
</dbReference>
<dbReference type="RefSeq" id="WP_007022871.1">
    <property type="nucleotide sequence ID" value="NZ_CH724127.1"/>
</dbReference>
<reference evidence="2 3" key="1">
    <citation type="submission" date="2006-02" db="EMBL/GenBank/DDBJ databases">
        <authorList>
            <person name="Pinhassi J."/>
            <person name="Pedros-Alio C."/>
            <person name="Ferriera S."/>
            <person name="Johnson J."/>
            <person name="Kravitz S."/>
            <person name="Halpern A."/>
            <person name="Remington K."/>
            <person name="Beeson K."/>
            <person name="Tran B."/>
            <person name="Rogers Y.-H."/>
            <person name="Friedman R."/>
            <person name="Venter J.C."/>
        </authorList>
    </citation>
    <scope>NUCLEOTIDE SEQUENCE [LARGE SCALE GENOMIC DNA]</scope>
    <source>
        <strain evidence="2 3">MED92</strain>
    </source>
</reference>
<dbReference type="OrthoDB" id="7352421at2"/>
<comment type="caution">
    <text evidence="2">The sequence shown here is derived from an EMBL/GenBank/DDBJ whole genome shotgun (WGS) entry which is preliminary data.</text>
</comment>
<dbReference type="Pfam" id="PF13460">
    <property type="entry name" value="NAD_binding_10"/>
    <property type="match status" value="1"/>
</dbReference>
<gene>
    <name evidence="2" type="ORF">MED92_04282</name>
</gene>
<dbReference type="Gene3D" id="3.40.50.720">
    <property type="entry name" value="NAD(P)-binding Rossmann-like Domain"/>
    <property type="match status" value="1"/>
</dbReference>
<dbReference type="CDD" id="cd05244">
    <property type="entry name" value="BVR-B_like_SDR_a"/>
    <property type="match status" value="1"/>
</dbReference>
<dbReference type="SUPFAM" id="SSF51735">
    <property type="entry name" value="NAD(P)-binding Rossmann-fold domains"/>
    <property type="match status" value="1"/>
</dbReference>
<evidence type="ECO:0000313" key="2">
    <source>
        <dbReference type="EMBL" id="EAR61785.1"/>
    </source>
</evidence>
<dbReference type="InterPro" id="IPR016040">
    <property type="entry name" value="NAD(P)-bd_dom"/>
</dbReference>
<dbReference type="GO" id="GO:0016646">
    <property type="term" value="F:oxidoreductase activity, acting on the CH-NH group of donors, NAD or NADP as acceptor"/>
    <property type="evidence" value="ECO:0007669"/>
    <property type="project" value="TreeGrafter"/>
</dbReference>
<protein>
    <recommendedName>
        <fullName evidence="1">NAD(P)-binding domain-containing protein</fullName>
    </recommendedName>
</protein>
<dbReference type="InterPro" id="IPR051606">
    <property type="entry name" value="Polyketide_Oxido-like"/>
</dbReference>
<organism evidence="2 3">
    <name type="scientific">Neptuniibacter caesariensis</name>
    <dbReference type="NCBI Taxonomy" id="207954"/>
    <lineage>
        <taxon>Bacteria</taxon>
        <taxon>Pseudomonadati</taxon>
        <taxon>Pseudomonadota</taxon>
        <taxon>Gammaproteobacteria</taxon>
        <taxon>Oceanospirillales</taxon>
        <taxon>Oceanospirillaceae</taxon>
        <taxon>Neptuniibacter</taxon>
    </lineage>
</organism>
<dbReference type="AlphaFoldDB" id="A0A7U8C565"/>
<evidence type="ECO:0000313" key="3">
    <source>
        <dbReference type="Proteomes" id="UP000002171"/>
    </source>
</evidence>
<keyword evidence="3" id="KW-1185">Reference proteome</keyword>
<dbReference type="EMBL" id="AAOW01000006">
    <property type="protein sequence ID" value="EAR61785.1"/>
    <property type="molecule type" value="Genomic_DNA"/>
</dbReference>
<evidence type="ECO:0000259" key="1">
    <source>
        <dbReference type="Pfam" id="PF13460"/>
    </source>
</evidence>
<accession>A0A7U8C565</accession>
<dbReference type="InterPro" id="IPR036291">
    <property type="entry name" value="NAD(P)-bd_dom_sf"/>
</dbReference>
<dbReference type="Proteomes" id="UP000002171">
    <property type="component" value="Unassembled WGS sequence"/>
</dbReference>
<name>A0A7U8C565_NEPCE</name>
<sequence>MKIAILGVTGWIGSHIAVEAKGRGHEVIGLVRNTTVEVNHADELRAFDLLDADADLKAALDGADLLVSAVGGRAAGNHQLVVETAEKLLSELPETSVNRLLWVGGAGSLEVAPGVKLMTVPDFPEEYKDEALAMGEALQVFRNKDTSVNWTFISPAAEIYPGEKQGAYRVTGDSLLTDADGNSRISVSDYALAMVDELEKAQYPQQRIGVAY</sequence>